<comment type="caution">
    <text evidence="1">The sequence shown here is derived from an EMBL/GenBank/DDBJ whole genome shotgun (WGS) entry which is preliminary data.</text>
</comment>
<evidence type="ECO:0000313" key="1">
    <source>
        <dbReference type="EMBL" id="TWT68367.1"/>
    </source>
</evidence>
<proteinExistence type="predicted"/>
<name>A0A5C5XYC4_9PLAN</name>
<dbReference type="AlphaFoldDB" id="A0A5C5XYC4"/>
<accession>A0A5C5XYC4</accession>
<gene>
    <name evidence="1" type="ORF">Pan14r_06110</name>
</gene>
<dbReference type="EMBL" id="SJPL01000001">
    <property type="protein sequence ID" value="TWT68367.1"/>
    <property type="molecule type" value="Genomic_DNA"/>
</dbReference>
<evidence type="ECO:0000313" key="2">
    <source>
        <dbReference type="Proteomes" id="UP000317238"/>
    </source>
</evidence>
<organism evidence="1 2">
    <name type="scientific">Crateriforma conspicua</name>
    <dbReference type="NCBI Taxonomy" id="2527996"/>
    <lineage>
        <taxon>Bacteria</taxon>
        <taxon>Pseudomonadati</taxon>
        <taxon>Planctomycetota</taxon>
        <taxon>Planctomycetia</taxon>
        <taxon>Planctomycetales</taxon>
        <taxon>Planctomycetaceae</taxon>
        <taxon>Crateriforma</taxon>
    </lineage>
</organism>
<keyword evidence="2" id="KW-1185">Reference proteome</keyword>
<dbReference type="Proteomes" id="UP000317238">
    <property type="component" value="Unassembled WGS sequence"/>
</dbReference>
<protein>
    <submittedName>
        <fullName evidence="1">Uncharacterized protein</fullName>
    </submittedName>
</protein>
<reference evidence="1 2" key="1">
    <citation type="submission" date="2019-02" db="EMBL/GenBank/DDBJ databases">
        <title>Deep-cultivation of Planctomycetes and their phenomic and genomic characterization uncovers novel biology.</title>
        <authorList>
            <person name="Wiegand S."/>
            <person name="Jogler M."/>
            <person name="Boedeker C."/>
            <person name="Pinto D."/>
            <person name="Vollmers J."/>
            <person name="Rivas-Marin E."/>
            <person name="Kohn T."/>
            <person name="Peeters S.H."/>
            <person name="Heuer A."/>
            <person name="Rast P."/>
            <person name="Oberbeckmann S."/>
            <person name="Bunk B."/>
            <person name="Jeske O."/>
            <person name="Meyerdierks A."/>
            <person name="Storesund J.E."/>
            <person name="Kallscheuer N."/>
            <person name="Luecker S."/>
            <person name="Lage O.M."/>
            <person name="Pohl T."/>
            <person name="Merkel B.J."/>
            <person name="Hornburger P."/>
            <person name="Mueller R.-W."/>
            <person name="Bruemmer F."/>
            <person name="Labrenz M."/>
            <person name="Spormann A.M."/>
            <person name="Op Den Camp H."/>
            <person name="Overmann J."/>
            <person name="Amann R."/>
            <person name="Jetten M.S.M."/>
            <person name="Mascher T."/>
            <person name="Medema M.H."/>
            <person name="Devos D.P."/>
            <person name="Kaster A.-K."/>
            <person name="Ovreas L."/>
            <person name="Rohde M."/>
            <person name="Galperin M.Y."/>
            <person name="Jogler C."/>
        </authorList>
    </citation>
    <scope>NUCLEOTIDE SEQUENCE [LARGE SCALE GENOMIC DNA]</scope>
    <source>
        <strain evidence="1 2">Pan14r</strain>
    </source>
</reference>
<sequence length="57" mass="5957">MPPAVTPASFDLRNRVAADLVTHGYSDEVCAAASDAQAIDWIAGTYLISEGAFTIGE</sequence>